<evidence type="ECO:0000256" key="1">
    <source>
        <dbReference type="SAM" id="Phobius"/>
    </source>
</evidence>
<dbReference type="STRING" id="62062.ENSHHUP00000056872"/>
<dbReference type="SMART" id="SM00409">
    <property type="entry name" value="IG"/>
    <property type="match status" value="2"/>
</dbReference>
<keyword evidence="1" id="KW-0812">Transmembrane</keyword>
<sequence length="305" mass="33418">MDPTSVSESENVTLTCRTKCTLDPIKAIIWYKNGQPVPNSKTYSSVYSLFSVSSEDTGRYSCAVEGREDLPSPEETLTVTYGPRNTSVSVSPSGEIVEGSSVTLTCFSDANPPVDKYTWYTKNVTSPKASGQSYSITNISSEDRGEYYCEASNINGIETSILVHINVMLFPWVPVVGVGAVLTAGALLLTIYCSLKRRSTGGSDATTDTQSVHPDPNWDTYTGLNMKTRSPDYDTLASVRPDPNSDMCTSLKKNTRLPELHPGSVCVCVCVFVCVCVRACVRVFVTKHFMKWCIKCSFSVSLFRM</sequence>
<accession>A0A4W5P0P7</accession>
<keyword evidence="1" id="KW-0472">Membrane</keyword>
<feature type="domain" description="Ig-like" evidence="2">
    <location>
        <begin position="83"/>
        <end position="166"/>
    </location>
</feature>
<dbReference type="PRINTS" id="PR01474">
    <property type="entry name" value="VCAM1"/>
</dbReference>
<keyword evidence="1" id="KW-1133">Transmembrane helix</keyword>
<dbReference type="GO" id="GO:0098609">
    <property type="term" value="P:cell-cell adhesion"/>
    <property type="evidence" value="ECO:0007669"/>
    <property type="project" value="InterPro"/>
</dbReference>
<dbReference type="InterPro" id="IPR003989">
    <property type="entry name" value="VCAM-1"/>
</dbReference>
<feature type="domain" description="Ig-like" evidence="2">
    <location>
        <begin position="1"/>
        <end position="78"/>
    </location>
</feature>
<dbReference type="InterPro" id="IPR003599">
    <property type="entry name" value="Ig_sub"/>
</dbReference>
<dbReference type="AlphaFoldDB" id="A0A4W5P0P7"/>
<dbReference type="Gene3D" id="2.60.40.10">
    <property type="entry name" value="Immunoglobulins"/>
    <property type="match status" value="2"/>
</dbReference>
<dbReference type="PROSITE" id="PS50835">
    <property type="entry name" value="IG_LIKE"/>
    <property type="match status" value="2"/>
</dbReference>
<dbReference type="InterPro" id="IPR003598">
    <property type="entry name" value="Ig_sub2"/>
</dbReference>
<dbReference type="GeneTree" id="ENSGT01010000222294"/>
<evidence type="ECO:0000313" key="4">
    <source>
        <dbReference type="Proteomes" id="UP000314982"/>
    </source>
</evidence>
<dbReference type="Ensembl" id="ENSHHUT00000058829.1">
    <property type="protein sequence ID" value="ENSHHUP00000056872.1"/>
    <property type="gene ID" value="ENSHHUG00000033934.1"/>
</dbReference>
<feature type="transmembrane region" description="Helical" evidence="1">
    <location>
        <begin position="260"/>
        <end position="281"/>
    </location>
</feature>
<dbReference type="Proteomes" id="UP000314982">
    <property type="component" value="Unassembled WGS sequence"/>
</dbReference>
<organism evidence="3 4">
    <name type="scientific">Hucho hucho</name>
    <name type="common">huchen</name>
    <dbReference type="NCBI Taxonomy" id="62062"/>
    <lineage>
        <taxon>Eukaryota</taxon>
        <taxon>Metazoa</taxon>
        <taxon>Chordata</taxon>
        <taxon>Craniata</taxon>
        <taxon>Vertebrata</taxon>
        <taxon>Euteleostomi</taxon>
        <taxon>Actinopterygii</taxon>
        <taxon>Neopterygii</taxon>
        <taxon>Teleostei</taxon>
        <taxon>Protacanthopterygii</taxon>
        <taxon>Salmoniformes</taxon>
        <taxon>Salmonidae</taxon>
        <taxon>Salmoninae</taxon>
        <taxon>Hucho</taxon>
    </lineage>
</organism>
<name>A0A4W5P0P7_9TELE</name>
<dbReference type="Pfam" id="PF13927">
    <property type="entry name" value="Ig_3"/>
    <property type="match status" value="1"/>
</dbReference>
<dbReference type="SMART" id="SM00408">
    <property type="entry name" value="IGc2"/>
    <property type="match status" value="2"/>
</dbReference>
<dbReference type="Pfam" id="PF13895">
    <property type="entry name" value="Ig_2"/>
    <property type="match status" value="1"/>
</dbReference>
<dbReference type="SUPFAM" id="SSF48726">
    <property type="entry name" value="Immunoglobulin"/>
    <property type="match status" value="2"/>
</dbReference>
<keyword evidence="4" id="KW-1185">Reference proteome</keyword>
<dbReference type="InterPro" id="IPR013783">
    <property type="entry name" value="Ig-like_fold"/>
</dbReference>
<feature type="transmembrane region" description="Helical" evidence="1">
    <location>
        <begin position="169"/>
        <end position="192"/>
    </location>
</feature>
<reference evidence="4" key="1">
    <citation type="submission" date="2018-06" db="EMBL/GenBank/DDBJ databases">
        <title>Genome assembly of Danube salmon.</title>
        <authorList>
            <person name="Macqueen D.J."/>
            <person name="Gundappa M.K."/>
        </authorList>
    </citation>
    <scope>NUCLEOTIDE SEQUENCE [LARGE SCALE GENOMIC DNA]</scope>
</reference>
<dbReference type="InterPro" id="IPR036179">
    <property type="entry name" value="Ig-like_dom_sf"/>
</dbReference>
<reference evidence="3" key="2">
    <citation type="submission" date="2025-08" db="UniProtKB">
        <authorList>
            <consortium name="Ensembl"/>
        </authorList>
    </citation>
    <scope>IDENTIFICATION</scope>
</reference>
<protein>
    <recommendedName>
        <fullName evidence="2">Ig-like domain-containing protein</fullName>
    </recommendedName>
</protein>
<dbReference type="PANTHER" id="PTHR46013:SF4">
    <property type="entry name" value="B-CELL RECEPTOR CD22-RELATED"/>
    <property type="match status" value="1"/>
</dbReference>
<evidence type="ECO:0000313" key="3">
    <source>
        <dbReference type="Ensembl" id="ENSHHUP00000056872.1"/>
    </source>
</evidence>
<dbReference type="PANTHER" id="PTHR46013">
    <property type="entry name" value="VASCULAR CELL ADHESION MOLECULE 1"/>
    <property type="match status" value="1"/>
</dbReference>
<evidence type="ECO:0000259" key="2">
    <source>
        <dbReference type="PROSITE" id="PS50835"/>
    </source>
</evidence>
<dbReference type="GO" id="GO:0016020">
    <property type="term" value="C:membrane"/>
    <property type="evidence" value="ECO:0007669"/>
    <property type="project" value="InterPro"/>
</dbReference>
<reference evidence="3" key="3">
    <citation type="submission" date="2025-09" db="UniProtKB">
        <authorList>
            <consortium name="Ensembl"/>
        </authorList>
    </citation>
    <scope>IDENTIFICATION</scope>
</reference>
<dbReference type="InterPro" id="IPR007110">
    <property type="entry name" value="Ig-like_dom"/>
</dbReference>
<proteinExistence type="predicted"/>